<dbReference type="GO" id="GO:0005615">
    <property type="term" value="C:extracellular space"/>
    <property type="evidence" value="ECO:0007669"/>
    <property type="project" value="TreeGrafter"/>
</dbReference>
<evidence type="ECO:0000256" key="2">
    <source>
        <dbReference type="ARBA" id="ARBA00005683"/>
    </source>
</evidence>
<dbReference type="InterPro" id="IPR005817">
    <property type="entry name" value="Wnt"/>
</dbReference>
<dbReference type="PANTHER" id="PTHR12027">
    <property type="entry name" value="WNT RELATED"/>
    <property type="match status" value="1"/>
</dbReference>
<evidence type="ECO:0000256" key="3">
    <source>
        <dbReference type="ARBA" id="ARBA00022473"/>
    </source>
</evidence>
<evidence type="ECO:0000256" key="1">
    <source>
        <dbReference type="ARBA" id="ARBA00004498"/>
    </source>
</evidence>
<dbReference type="Proteomes" id="UP000504635">
    <property type="component" value="Unplaced"/>
</dbReference>
<evidence type="ECO:0000313" key="9">
    <source>
        <dbReference type="Proteomes" id="UP000504635"/>
    </source>
</evidence>
<evidence type="ECO:0000256" key="7">
    <source>
        <dbReference type="ARBA" id="ARBA00023157"/>
    </source>
</evidence>
<evidence type="ECO:0000256" key="4">
    <source>
        <dbReference type="ARBA" id="ARBA00022525"/>
    </source>
</evidence>
<comment type="similarity">
    <text evidence="2 8">Belongs to the Wnt family.</text>
</comment>
<evidence type="ECO:0000256" key="5">
    <source>
        <dbReference type="ARBA" id="ARBA00022530"/>
    </source>
</evidence>
<dbReference type="GO" id="GO:0030182">
    <property type="term" value="P:neuron differentiation"/>
    <property type="evidence" value="ECO:0007669"/>
    <property type="project" value="TreeGrafter"/>
</dbReference>
<name>A0A6J2YC08_SITOR</name>
<proteinExistence type="inferred from homology"/>
<comment type="function">
    <text evidence="8">Ligand for members of the frizzled family of seven transmembrane receptors.</text>
</comment>
<dbReference type="PANTHER" id="PTHR12027:SF97">
    <property type="entry name" value="PROTEIN WNT-4"/>
    <property type="match status" value="1"/>
</dbReference>
<dbReference type="Pfam" id="PF00110">
    <property type="entry name" value="wnt"/>
    <property type="match status" value="1"/>
</dbReference>
<keyword evidence="5" id="KW-0272">Extracellular matrix</keyword>
<dbReference type="CTD" id="54361"/>
<evidence type="ECO:0000313" key="10">
    <source>
        <dbReference type="RefSeq" id="XP_030761408.1"/>
    </source>
</evidence>
<evidence type="ECO:0000256" key="8">
    <source>
        <dbReference type="RuleBase" id="RU003500"/>
    </source>
</evidence>
<dbReference type="AlphaFoldDB" id="A0A6J2YC08"/>
<gene>
    <name evidence="10" type="primary">LOC115886417</name>
</gene>
<dbReference type="FunCoup" id="A0A6J2YC08">
    <property type="interactions" value="7"/>
</dbReference>
<dbReference type="GO" id="GO:0005109">
    <property type="term" value="F:frizzled binding"/>
    <property type="evidence" value="ECO:0007669"/>
    <property type="project" value="TreeGrafter"/>
</dbReference>
<keyword evidence="3 8" id="KW-0217">Developmental protein</keyword>
<accession>A0A6J2YC08</accession>
<comment type="subcellular location">
    <subcellularLocation>
        <location evidence="1 8">Secreted</location>
        <location evidence="1 8">Extracellular space</location>
        <location evidence="1 8">Extracellular matrix</location>
    </subcellularLocation>
</comment>
<dbReference type="GO" id="GO:0005125">
    <property type="term" value="F:cytokine activity"/>
    <property type="evidence" value="ECO:0007669"/>
    <property type="project" value="TreeGrafter"/>
</dbReference>
<keyword evidence="7" id="KW-1015">Disulfide bond</keyword>
<dbReference type="GeneID" id="115886417"/>
<dbReference type="InParanoid" id="A0A6J2YC08"/>
<dbReference type="OrthoDB" id="5945655at2759"/>
<keyword evidence="4" id="KW-0964">Secreted</keyword>
<keyword evidence="9" id="KW-1185">Reference proteome</keyword>
<dbReference type="KEGG" id="soy:115886417"/>
<sequence length="350" mass="40092">MRHFPAHVIKASVVLCLFAFLICGSLLNNATRSTKMEHSKKSFISLVFSSNATWIKPNATHKEMCRWLKTLKHPEKLCRRRRGLPELLHETRKLAVSSCMEQFEYEQWNCSRTNIKKYFKKIFRETALMHSLVTSALMYTVARACAEGKLANCKCASHGKSENSSDFEWGGCGDNIKYAKKLTKKILQLKKKGDNYSNIIRYNSEVGMKAVVKHNVKKCDCHGMSKSCTLKICFMRVEPFVKIAENLRQLYHTAVKVKPDSDLEPYKKKTHLVFLENSPNFCGQLGAYGVTTSGRRCKDENNCATLCCTRGHTSVKKVFDENCKCKWIHSNPLTLQCAKCAKEETFYYCR</sequence>
<dbReference type="GO" id="GO:0060070">
    <property type="term" value="P:canonical Wnt signaling pathway"/>
    <property type="evidence" value="ECO:0007669"/>
    <property type="project" value="TreeGrafter"/>
</dbReference>
<dbReference type="GO" id="GO:0045165">
    <property type="term" value="P:cell fate commitment"/>
    <property type="evidence" value="ECO:0007669"/>
    <property type="project" value="TreeGrafter"/>
</dbReference>
<dbReference type="PRINTS" id="PR01349">
    <property type="entry name" value="WNTPROTEIN"/>
</dbReference>
<reference evidence="10" key="1">
    <citation type="submission" date="2025-08" db="UniProtKB">
        <authorList>
            <consortium name="RefSeq"/>
        </authorList>
    </citation>
    <scope>IDENTIFICATION</scope>
    <source>
        <tissue evidence="10">Gonads</tissue>
    </source>
</reference>
<organism evidence="9 10">
    <name type="scientific">Sitophilus oryzae</name>
    <name type="common">Rice weevil</name>
    <name type="synonym">Curculio oryzae</name>
    <dbReference type="NCBI Taxonomy" id="7048"/>
    <lineage>
        <taxon>Eukaryota</taxon>
        <taxon>Metazoa</taxon>
        <taxon>Ecdysozoa</taxon>
        <taxon>Arthropoda</taxon>
        <taxon>Hexapoda</taxon>
        <taxon>Insecta</taxon>
        <taxon>Pterygota</taxon>
        <taxon>Neoptera</taxon>
        <taxon>Endopterygota</taxon>
        <taxon>Coleoptera</taxon>
        <taxon>Polyphaga</taxon>
        <taxon>Cucujiformia</taxon>
        <taxon>Curculionidae</taxon>
        <taxon>Dryophthorinae</taxon>
        <taxon>Sitophilus</taxon>
    </lineage>
</organism>
<keyword evidence="6 8" id="KW-0879">Wnt signaling pathway</keyword>
<protein>
    <recommendedName>
        <fullName evidence="8">Protein Wnt</fullName>
    </recommendedName>
</protein>
<evidence type="ECO:0000256" key="6">
    <source>
        <dbReference type="ARBA" id="ARBA00022687"/>
    </source>
</evidence>
<dbReference type="SMART" id="SM00097">
    <property type="entry name" value="WNT1"/>
    <property type="match status" value="1"/>
</dbReference>
<dbReference type="RefSeq" id="XP_030761408.1">
    <property type="nucleotide sequence ID" value="XM_030905548.1"/>
</dbReference>